<dbReference type="PANTHER" id="PTHR15304">
    <property type="entry name" value="MYOD FAMILY INHIBITOR"/>
    <property type="match status" value="1"/>
</dbReference>
<feature type="region of interest" description="Disordered" evidence="2">
    <location>
        <begin position="34"/>
        <end position="69"/>
    </location>
</feature>
<organism evidence="3 4">
    <name type="scientific">Esox lucius</name>
    <name type="common">Northern pike</name>
    <dbReference type="NCBI Taxonomy" id="8010"/>
    <lineage>
        <taxon>Eukaryota</taxon>
        <taxon>Metazoa</taxon>
        <taxon>Chordata</taxon>
        <taxon>Craniata</taxon>
        <taxon>Vertebrata</taxon>
        <taxon>Euteleostomi</taxon>
        <taxon>Actinopterygii</taxon>
        <taxon>Neopterygii</taxon>
        <taxon>Teleostei</taxon>
        <taxon>Protacanthopterygii</taxon>
        <taxon>Esociformes</taxon>
        <taxon>Esocidae</taxon>
        <taxon>Esox</taxon>
    </lineage>
</organism>
<dbReference type="Proteomes" id="UP000265140">
    <property type="component" value="Chromosome 17"/>
</dbReference>
<name>A0AAY5KC12_ESOLU</name>
<dbReference type="Pfam" id="PF15316">
    <property type="entry name" value="MDFI"/>
    <property type="match status" value="1"/>
</dbReference>
<proteinExistence type="inferred from homology"/>
<reference evidence="3 4" key="1">
    <citation type="submission" date="2020-02" db="EMBL/GenBank/DDBJ databases">
        <title>Esox lucius (northern pike) genome, fEsoLuc1, primary haplotype.</title>
        <authorList>
            <person name="Myers G."/>
            <person name="Karagic N."/>
            <person name="Meyer A."/>
            <person name="Pippel M."/>
            <person name="Reichard M."/>
            <person name="Winkler S."/>
            <person name="Tracey A."/>
            <person name="Sims Y."/>
            <person name="Howe K."/>
            <person name="Rhie A."/>
            <person name="Formenti G."/>
            <person name="Durbin R."/>
            <person name="Fedrigo O."/>
            <person name="Jarvis E.D."/>
        </authorList>
    </citation>
    <scope>NUCLEOTIDE SEQUENCE [LARGE SCALE GENOMIC DNA]</scope>
</reference>
<evidence type="ECO:0008006" key="5">
    <source>
        <dbReference type="Google" id="ProtNLM"/>
    </source>
</evidence>
<feature type="region of interest" description="Disordered" evidence="2">
    <location>
        <begin position="87"/>
        <end position="121"/>
    </location>
</feature>
<dbReference type="InterPro" id="IPR026134">
    <property type="entry name" value="MDFI/MDFIC"/>
</dbReference>
<dbReference type="PANTHER" id="PTHR15304:SF2">
    <property type="entry name" value="MYOD FAMILY INHIBITOR DOMAIN-CONTAINING PROTEIN 2"/>
    <property type="match status" value="1"/>
</dbReference>
<comment type="similarity">
    <text evidence="1">Belongs to the MDFI family.</text>
</comment>
<sequence length="229" mass="25555">MEYAQGMFWPQVHYGRMMIPEKSVPNERSHVLTVSTAMDKKTEEENRTDEEKGKKIESKGDKKLSLVRDAGVLSEPPVSVRKLSVIPEYEPGPGNADTSQSSHDPQQPTEKASSSNPLFTTNKCTRNSSVSLSSSSSSSHQTDTADCAGIILYCLFCRFYDLFHMLPDTCDEATYRCCPSYRQFSSSVEAIPSNDCNCNCNFDCGLFDSCQETGEFLELAMEISEICYH</sequence>
<dbReference type="Ensembl" id="ENSELUT00000110188.1">
    <property type="protein sequence ID" value="ENSELUP00000083812.1"/>
    <property type="gene ID" value="ENSELUG00000040580.1"/>
</dbReference>
<evidence type="ECO:0000313" key="3">
    <source>
        <dbReference type="Ensembl" id="ENSELUP00000083812.1"/>
    </source>
</evidence>
<evidence type="ECO:0000256" key="2">
    <source>
        <dbReference type="SAM" id="MobiDB-lite"/>
    </source>
</evidence>
<feature type="compositionally biased region" description="Basic and acidic residues" evidence="2">
    <location>
        <begin position="38"/>
        <end position="66"/>
    </location>
</feature>
<dbReference type="GO" id="GO:0010468">
    <property type="term" value="P:regulation of gene expression"/>
    <property type="evidence" value="ECO:0007669"/>
    <property type="project" value="UniProtKB-ARBA"/>
</dbReference>
<feature type="compositionally biased region" description="Polar residues" evidence="2">
    <location>
        <begin position="96"/>
        <end position="121"/>
    </location>
</feature>
<gene>
    <name evidence="3" type="primary">MDFIC2</name>
</gene>
<evidence type="ECO:0000313" key="4">
    <source>
        <dbReference type="Proteomes" id="UP000265140"/>
    </source>
</evidence>
<reference evidence="3" key="2">
    <citation type="submission" date="2025-08" db="UniProtKB">
        <authorList>
            <consortium name="Ensembl"/>
        </authorList>
    </citation>
    <scope>IDENTIFICATION</scope>
</reference>
<reference evidence="3" key="3">
    <citation type="submission" date="2025-09" db="UniProtKB">
        <authorList>
            <consortium name="Ensembl"/>
        </authorList>
    </citation>
    <scope>IDENTIFICATION</scope>
</reference>
<dbReference type="AlphaFoldDB" id="A0AAY5KC12"/>
<evidence type="ECO:0000256" key="1">
    <source>
        <dbReference type="ARBA" id="ARBA00025778"/>
    </source>
</evidence>
<keyword evidence="4" id="KW-1185">Reference proteome</keyword>
<accession>A0AAY5KC12</accession>
<protein>
    <recommendedName>
        <fullName evidence="5">MyoD family inhibitor domain containing 2</fullName>
    </recommendedName>
</protein>
<dbReference type="GeneTree" id="ENSGT00730000111641"/>